<dbReference type="EC" id="2.1.1.-" evidence="6"/>
<evidence type="ECO:0000256" key="2">
    <source>
        <dbReference type="ARBA" id="ARBA00008138"/>
    </source>
</evidence>
<dbReference type="RefSeq" id="WP_040824918.1">
    <property type="nucleotide sequence ID" value="NZ_JBIAQY010000037.1"/>
</dbReference>
<keyword evidence="5 6" id="KW-0949">S-adenosyl-L-methionine</keyword>
<dbReference type="Proteomes" id="UP001601992">
    <property type="component" value="Unassembled WGS sequence"/>
</dbReference>
<organism evidence="7 8">
    <name type="scientific">Nocardia jiangxiensis</name>
    <dbReference type="NCBI Taxonomy" id="282685"/>
    <lineage>
        <taxon>Bacteria</taxon>
        <taxon>Bacillati</taxon>
        <taxon>Actinomycetota</taxon>
        <taxon>Actinomycetes</taxon>
        <taxon>Mycobacteriales</taxon>
        <taxon>Nocardiaceae</taxon>
        <taxon>Nocardia</taxon>
    </lineage>
</organism>
<reference evidence="7 8" key="1">
    <citation type="submission" date="2024-10" db="EMBL/GenBank/DDBJ databases">
        <title>The Natural Products Discovery Center: Release of the First 8490 Sequenced Strains for Exploring Actinobacteria Biosynthetic Diversity.</title>
        <authorList>
            <person name="Kalkreuter E."/>
            <person name="Kautsar S.A."/>
            <person name="Yang D."/>
            <person name="Bader C.D."/>
            <person name="Teijaro C.N."/>
            <person name="Fluegel L."/>
            <person name="Davis C.M."/>
            <person name="Simpson J.R."/>
            <person name="Lauterbach L."/>
            <person name="Steele A.D."/>
            <person name="Gui C."/>
            <person name="Meng S."/>
            <person name="Li G."/>
            <person name="Viehrig K."/>
            <person name="Ye F."/>
            <person name="Su P."/>
            <person name="Kiefer A.F."/>
            <person name="Nichols A."/>
            <person name="Cepeda A.J."/>
            <person name="Yan W."/>
            <person name="Fan B."/>
            <person name="Jiang Y."/>
            <person name="Adhikari A."/>
            <person name="Zheng C.-J."/>
            <person name="Schuster L."/>
            <person name="Cowan T.M."/>
            <person name="Smanski M.J."/>
            <person name="Chevrette M.G."/>
            <person name="De Carvalho L.P.S."/>
            <person name="Shen B."/>
        </authorList>
    </citation>
    <scope>NUCLEOTIDE SEQUENCE [LARGE SCALE GENOMIC DNA]</scope>
    <source>
        <strain evidence="7 8">NPDC002593</strain>
    </source>
</reference>
<dbReference type="InterPro" id="IPR011610">
    <property type="entry name" value="SAM_mthyl_Trfase_ML2640-like"/>
</dbReference>
<gene>
    <name evidence="7" type="ORF">ACFYXQ_45895</name>
</gene>
<dbReference type="InterPro" id="IPR007213">
    <property type="entry name" value="Ppm1/Ppm2/Tcmp"/>
</dbReference>
<evidence type="ECO:0000313" key="7">
    <source>
        <dbReference type="EMBL" id="MFF3575092.1"/>
    </source>
</evidence>
<comment type="function">
    <text evidence="1 6">Exhibits S-adenosyl-L-methionine-dependent methyltransferase activity.</text>
</comment>
<dbReference type="NCBIfam" id="TIGR00027">
    <property type="entry name" value="mthyl_TIGR00027"/>
    <property type="match status" value="1"/>
</dbReference>
<dbReference type="GO" id="GO:0032259">
    <property type="term" value="P:methylation"/>
    <property type="evidence" value="ECO:0007669"/>
    <property type="project" value="UniProtKB-KW"/>
</dbReference>
<dbReference type="Gene3D" id="3.40.50.150">
    <property type="entry name" value="Vaccinia Virus protein VP39"/>
    <property type="match status" value="1"/>
</dbReference>
<evidence type="ECO:0000256" key="4">
    <source>
        <dbReference type="ARBA" id="ARBA00022679"/>
    </source>
</evidence>
<dbReference type="Pfam" id="PF04072">
    <property type="entry name" value="LCM"/>
    <property type="match status" value="1"/>
</dbReference>
<dbReference type="SUPFAM" id="SSF53335">
    <property type="entry name" value="S-adenosyl-L-methionine-dependent methyltransferases"/>
    <property type="match status" value="1"/>
</dbReference>
<name>A0ABW6SFJ5_9NOCA</name>
<proteinExistence type="inferred from homology"/>
<evidence type="ECO:0000256" key="5">
    <source>
        <dbReference type="ARBA" id="ARBA00022691"/>
    </source>
</evidence>
<protein>
    <recommendedName>
        <fullName evidence="6">S-adenosyl-L-methionine-dependent methyltransferase</fullName>
        <ecNumber evidence="6">2.1.1.-</ecNumber>
    </recommendedName>
</protein>
<dbReference type="GO" id="GO:0008168">
    <property type="term" value="F:methyltransferase activity"/>
    <property type="evidence" value="ECO:0007669"/>
    <property type="project" value="UniProtKB-KW"/>
</dbReference>
<dbReference type="EMBL" id="JBIAQY010000037">
    <property type="protein sequence ID" value="MFF3575092.1"/>
    <property type="molecule type" value="Genomic_DNA"/>
</dbReference>
<accession>A0ABW6SFJ5</accession>
<dbReference type="PANTHER" id="PTHR43619">
    <property type="entry name" value="S-ADENOSYL-L-METHIONINE-DEPENDENT METHYLTRANSFERASE YKTD-RELATED"/>
    <property type="match status" value="1"/>
</dbReference>
<evidence type="ECO:0000256" key="6">
    <source>
        <dbReference type="RuleBase" id="RU362030"/>
    </source>
</evidence>
<evidence type="ECO:0000313" key="8">
    <source>
        <dbReference type="Proteomes" id="UP001601992"/>
    </source>
</evidence>
<keyword evidence="8" id="KW-1185">Reference proteome</keyword>
<dbReference type="PANTHER" id="PTHR43619:SF2">
    <property type="entry name" value="S-ADENOSYL-L-METHIONINE-DEPENDENT METHYLTRANSFERASES SUPERFAMILY PROTEIN"/>
    <property type="match status" value="1"/>
</dbReference>
<comment type="caution">
    <text evidence="7">The sequence shown here is derived from an EMBL/GenBank/DDBJ whole genome shotgun (WGS) entry which is preliminary data.</text>
</comment>
<evidence type="ECO:0000256" key="3">
    <source>
        <dbReference type="ARBA" id="ARBA00022603"/>
    </source>
</evidence>
<dbReference type="InterPro" id="IPR029063">
    <property type="entry name" value="SAM-dependent_MTases_sf"/>
</dbReference>
<sequence length="290" mass="31294">MKETEASRTAVLVCQGRAVGDGRLASGRFADPVAAQLLRDDERAEVELARSGKAPSGWRARMRYEMLNATAAVLVTRTVAIDDAVREAGNPQLVLLGAGLDARAWRMPELAAVAVFEVDHPASQGDKRERAEGLEPVPKSLTYVPVDFGRDSLGAALAAAGHDPAAPTTWIWEGVLPYLTSAQVESTLAVVAERSAVGSRLVATYPVHNRVAVLGRRALRVYSRLTGGKDPLEHERHISAWTAEQMDALLAGYGLTVTADRDLHDIVRELSIPARESRFYGLGRVAIADR</sequence>
<evidence type="ECO:0000256" key="1">
    <source>
        <dbReference type="ARBA" id="ARBA00003907"/>
    </source>
</evidence>
<comment type="similarity">
    <text evidence="2 6">Belongs to the UPF0677 family.</text>
</comment>
<keyword evidence="3 6" id="KW-0489">Methyltransferase</keyword>
<keyword evidence="4" id="KW-0808">Transferase</keyword>